<dbReference type="EMBL" id="CP119965">
    <property type="protein sequence ID" value="WFD40828.1"/>
    <property type="molecule type" value="Genomic_DNA"/>
</dbReference>
<evidence type="ECO:0000256" key="2">
    <source>
        <dbReference type="ARBA" id="ARBA00004477"/>
    </source>
</evidence>
<sequence length="323" mass="35717">MQLGATLLCALLALVSLISHVAGNTKSQEKLLAEAQKAPNGILELDESTYDRLLAAPRDFSVTVLYTALHPRYRCAACNLFKEPYEQVALGWQKKKSTKRHVFAKVEADRAMEVLKRNKFTHVPVIYNFPAAPSSIADEPSEYDVSRQGFSADDFADVISEFLQVPVTPKKPLVTKATLIQLFLGGAVILATAFVVPRIDFRNSTRAVMMLISLGLIFTFTSGYMWNRIRNPPFMMAKPNGDAEIFSEGFQSQNGVESPILIALYAGIAVSALVLNNVAPYIRSGPLQLLVVLAGVAGLLLGFSYLMEIFRRKNPIYPFHLFI</sequence>
<keyword evidence="7 9" id="KW-1133">Transmembrane helix</keyword>
<dbReference type="SUPFAM" id="SSF52833">
    <property type="entry name" value="Thioredoxin-like"/>
    <property type="match status" value="1"/>
</dbReference>
<dbReference type="AlphaFoldDB" id="A0AAF0JBT4"/>
<protein>
    <submittedName>
        <fullName evidence="11">Oligosaccharyl transferase subunit ost3/OST6</fullName>
    </submittedName>
</protein>
<evidence type="ECO:0000256" key="9">
    <source>
        <dbReference type="SAM" id="Phobius"/>
    </source>
</evidence>
<evidence type="ECO:0000256" key="6">
    <source>
        <dbReference type="ARBA" id="ARBA00022824"/>
    </source>
</evidence>
<dbReference type="InterPro" id="IPR021149">
    <property type="entry name" value="OligosaccharylTrfase_OST3/OST6"/>
</dbReference>
<dbReference type="Gene3D" id="3.40.30.10">
    <property type="entry name" value="Glutaredoxin"/>
    <property type="match status" value="1"/>
</dbReference>
<name>A0AAF0JBT4_9BASI</name>
<reference evidence="11" key="1">
    <citation type="submission" date="2023-03" db="EMBL/GenBank/DDBJ databases">
        <title>Mating type loci evolution in Malassezia.</title>
        <authorList>
            <person name="Coelho M.A."/>
        </authorList>
    </citation>
    <scope>NUCLEOTIDE SEQUENCE</scope>
    <source>
        <strain evidence="11">CBS 9431</strain>
    </source>
</reference>
<keyword evidence="11" id="KW-0808">Transferase</keyword>
<comment type="similarity">
    <text evidence="3">Belongs to the OST3/OST6 family.</text>
</comment>
<dbReference type="PANTHER" id="PTHR12692">
    <property type="entry name" value="DOLICHYL-DIPHOSPHOOLIGOSACCHARIDE--PROTEIN GLYCOSYLTRANSFERASE-RELATED"/>
    <property type="match status" value="1"/>
</dbReference>
<feature type="transmembrane region" description="Helical" evidence="9">
    <location>
        <begin position="178"/>
        <end position="196"/>
    </location>
</feature>
<comment type="subcellular location">
    <subcellularLocation>
        <location evidence="2">Endoplasmic reticulum membrane</location>
        <topology evidence="2">Multi-pass membrane protein</topology>
    </subcellularLocation>
</comment>
<keyword evidence="8 9" id="KW-0472">Membrane</keyword>
<evidence type="ECO:0000256" key="8">
    <source>
        <dbReference type="ARBA" id="ARBA00023136"/>
    </source>
</evidence>
<dbReference type="Pfam" id="PF04756">
    <property type="entry name" value="OST3_OST6"/>
    <property type="match status" value="1"/>
</dbReference>
<dbReference type="RefSeq" id="XP_060123725.1">
    <property type="nucleotide sequence ID" value="XM_060267742.1"/>
</dbReference>
<feature type="signal peptide" evidence="10">
    <location>
        <begin position="1"/>
        <end position="23"/>
    </location>
</feature>
<proteinExistence type="inferred from homology"/>
<dbReference type="GO" id="GO:0008250">
    <property type="term" value="C:oligosaccharyltransferase complex"/>
    <property type="evidence" value="ECO:0007669"/>
    <property type="project" value="TreeGrafter"/>
</dbReference>
<evidence type="ECO:0000256" key="5">
    <source>
        <dbReference type="ARBA" id="ARBA00022729"/>
    </source>
</evidence>
<dbReference type="GeneID" id="85227470"/>
<organism evidence="11 12">
    <name type="scientific">Malassezia japonica</name>
    <dbReference type="NCBI Taxonomy" id="223818"/>
    <lineage>
        <taxon>Eukaryota</taxon>
        <taxon>Fungi</taxon>
        <taxon>Dikarya</taxon>
        <taxon>Basidiomycota</taxon>
        <taxon>Ustilaginomycotina</taxon>
        <taxon>Malasseziomycetes</taxon>
        <taxon>Malasseziales</taxon>
        <taxon>Malasseziaceae</taxon>
        <taxon>Malassezia</taxon>
    </lineage>
</organism>
<evidence type="ECO:0000313" key="12">
    <source>
        <dbReference type="Proteomes" id="UP001217754"/>
    </source>
</evidence>
<comment type="function">
    <text evidence="1">Subunit of the oligosaccharyl transferase (OST) complex that catalyzes the initial transfer of a defined glycan (Glc(3)Man(9)GlcNAc(2) in eukaryotes) from the lipid carrier dolichol-pyrophosphate to an asparagine residue within an Asn-X-Ser/Thr consensus motif in nascent polypeptide chains, the first step in protein N-glycosylation. N-glycosylation occurs cotranslationally and the complex associates with the Sec61 complex at the channel-forming translocon complex that mediates protein translocation across the endoplasmic reticulum (ER). All subunits are required for a maximal enzyme activity.</text>
</comment>
<feature type="transmembrane region" description="Helical" evidence="9">
    <location>
        <begin position="289"/>
        <end position="307"/>
    </location>
</feature>
<feature type="transmembrane region" description="Helical" evidence="9">
    <location>
        <begin position="260"/>
        <end position="282"/>
    </location>
</feature>
<evidence type="ECO:0000256" key="3">
    <source>
        <dbReference type="ARBA" id="ARBA00009561"/>
    </source>
</evidence>
<evidence type="ECO:0000256" key="10">
    <source>
        <dbReference type="SAM" id="SignalP"/>
    </source>
</evidence>
<keyword evidence="12" id="KW-1185">Reference proteome</keyword>
<gene>
    <name evidence="11" type="primary">OST3</name>
    <name evidence="11" type="ORF">MJAP1_003819</name>
</gene>
<keyword evidence="4 9" id="KW-0812">Transmembrane</keyword>
<dbReference type="PANTHER" id="PTHR12692:SF0">
    <property type="entry name" value="GH11935P"/>
    <property type="match status" value="1"/>
</dbReference>
<evidence type="ECO:0000256" key="7">
    <source>
        <dbReference type="ARBA" id="ARBA00022989"/>
    </source>
</evidence>
<feature type="transmembrane region" description="Helical" evidence="9">
    <location>
        <begin position="208"/>
        <end position="226"/>
    </location>
</feature>
<keyword evidence="5 10" id="KW-0732">Signal</keyword>
<evidence type="ECO:0000256" key="1">
    <source>
        <dbReference type="ARBA" id="ARBA00002791"/>
    </source>
</evidence>
<keyword evidence="6" id="KW-0256">Endoplasmic reticulum</keyword>
<evidence type="ECO:0000313" key="11">
    <source>
        <dbReference type="EMBL" id="WFD40828.1"/>
    </source>
</evidence>
<dbReference type="GO" id="GO:0018279">
    <property type="term" value="P:protein N-linked glycosylation via asparagine"/>
    <property type="evidence" value="ECO:0007669"/>
    <property type="project" value="TreeGrafter"/>
</dbReference>
<evidence type="ECO:0000256" key="4">
    <source>
        <dbReference type="ARBA" id="ARBA00022692"/>
    </source>
</evidence>
<dbReference type="GO" id="GO:0016740">
    <property type="term" value="F:transferase activity"/>
    <property type="evidence" value="ECO:0007669"/>
    <property type="project" value="UniProtKB-KW"/>
</dbReference>
<dbReference type="InterPro" id="IPR036249">
    <property type="entry name" value="Thioredoxin-like_sf"/>
</dbReference>
<dbReference type="Proteomes" id="UP001217754">
    <property type="component" value="Chromosome 8"/>
</dbReference>
<feature type="chain" id="PRO_5042048010" evidence="10">
    <location>
        <begin position="24"/>
        <end position="323"/>
    </location>
</feature>
<accession>A0AAF0JBT4</accession>